<dbReference type="Proteomes" id="UP000320239">
    <property type="component" value="Unassembled WGS sequence"/>
</dbReference>
<dbReference type="RefSeq" id="WP_122979690.1">
    <property type="nucleotide sequence ID" value="NZ_BOMX01000113.1"/>
</dbReference>
<reference evidence="1 2" key="1">
    <citation type="submission" date="2019-06" db="EMBL/GenBank/DDBJ databases">
        <title>Sequencing the genomes of 1000 actinobacteria strains.</title>
        <authorList>
            <person name="Klenk H.-P."/>
        </authorList>
    </citation>
    <scope>NUCLEOTIDE SEQUENCE [LARGE SCALE GENOMIC DNA]</scope>
    <source>
        <strain evidence="1 2">DSM 43866</strain>
    </source>
</reference>
<dbReference type="AlphaFoldDB" id="A0A561WAX7"/>
<proteinExistence type="predicted"/>
<organism evidence="1 2">
    <name type="scientific">Actinoplanes teichomyceticus</name>
    <dbReference type="NCBI Taxonomy" id="1867"/>
    <lineage>
        <taxon>Bacteria</taxon>
        <taxon>Bacillati</taxon>
        <taxon>Actinomycetota</taxon>
        <taxon>Actinomycetes</taxon>
        <taxon>Micromonosporales</taxon>
        <taxon>Micromonosporaceae</taxon>
        <taxon>Actinoplanes</taxon>
    </lineage>
</organism>
<name>A0A561WAX7_ACTTI</name>
<keyword evidence="2" id="KW-1185">Reference proteome</keyword>
<protein>
    <submittedName>
        <fullName evidence="1">Uncharacterized protein</fullName>
    </submittedName>
</protein>
<evidence type="ECO:0000313" key="2">
    <source>
        <dbReference type="Proteomes" id="UP000320239"/>
    </source>
</evidence>
<evidence type="ECO:0000313" key="1">
    <source>
        <dbReference type="EMBL" id="TWG21009.1"/>
    </source>
</evidence>
<accession>A0A561WAX7</accession>
<gene>
    <name evidence="1" type="ORF">FHX34_103538</name>
</gene>
<comment type="caution">
    <text evidence="1">The sequence shown here is derived from an EMBL/GenBank/DDBJ whole genome shotgun (WGS) entry which is preliminary data.</text>
</comment>
<dbReference type="OrthoDB" id="9813261at2"/>
<dbReference type="EMBL" id="VIWY01000003">
    <property type="protein sequence ID" value="TWG21009.1"/>
    <property type="molecule type" value="Genomic_DNA"/>
</dbReference>
<sequence>MSVYTEVELRCDGAGGPYECEPAIYANTVAQAREAAKKAGWLVGRPGGKDYCVRPEHRPGGAR</sequence>